<proteinExistence type="predicted"/>
<organism evidence="1 2">
    <name type="scientific">Leuconostoc citreum</name>
    <dbReference type="NCBI Taxonomy" id="33964"/>
    <lineage>
        <taxon>Bacteria</taxon>
        <taxon>Bacillati</taxon>
        <taxon>Bacillota</taxon>
        <taxon>Bacilli</taxon>
        <taxon>Lactobacillales</taxon>
        <taxon>Lactobacillaceae</taxon>
        <taxon>Leuconostoc</taxon>
    </lineage>
</organism>
<evidence type="ECO:0000313" key="2">
    <source>
        <dbReference type="Proteomes" id="UP000323274"/>
    </source>
</evidence>
<reference evidence="1 2" key="1">
    <citation type="submission" date="2019-04" db="EMBL/GenBank/DDBJ databases">
        <title>A pseudo-fructophilic Leuconostoc citreum strain F192-5 isolated from peel of satsuma mandarin: the first report for isolation and characterization of strain-dependent fructophilic-like characteristics.</title>
        <authorList>
            <person name="Maeno S."/>
            <person name="Tanizawa Y."/>
            <person name="Kajikawa A."/>
            <person name="Kanesaki Y."/>
            <person name="Kubota E."/>
            <person name="Arita M."/>
            <person name="Leon D."/>
            <person name="Endo A."/>
        </authorList>
    </citation>
    <scope>NUCLEOTIDE SEQUENCE [LARGE SCALE GENOMIC DNA]</scope>
    <source>
        <strain evidence="1 2">F192-5</strain>
    </source>
</reference>
<dbReference type="RefSeq" id="WP_149333615.1">
    <property type="nucleotide sequence ID" value="NZ_BJJW01000002.1"/>
</dbReference>
<dbReference type="EMBL" id="BJJW01000002">
    <property type="protein sequence ID" value="GDZ83036.1"/>
    <property type="molecule type" value="Genomic_DNA"/>
</dbReference>
<protein>
    <submittedName>
        <fullName evidence="1">Uncharacterized protein</fullName>
    </submittedName>
</protein>
<accession>A0A5A5TZ24</accession>
<name>A0A5A5TZ24_LEUCI</name>
<gene>
    <name evidence="1" type="ORF">LCIT_02780</name>
</gene>
<sequence>MNIIVNGAQVDFVEGKLVLAYFNVSFSAGQFPNSLSGTLQIKPEQGVSMETSQADVATVAKKLIQVMVADTASEGNN</sequence>
<dbReference type="Proteomes" id="UP000323274">
    <property type="component" value="Unassembled WGS sequence"/>
</dbReference>
<comment type="caution">
    <text evidence="1">The sequence shown here is derived from an EMBL/GenBank/DDBJ whole genome shotgun (WGS) entry which is preliminary data.</text>
</comment>
<dbReference type="AlphaFoldDB" id="A0A5A5TZ24"/>
<evidence type="ECO:0000313" key="1">
    <source>
        <dbReference type="EMBL" id="GDZ83036.1"/>
    </source>
</evidence>